<protein>
    <recommendedName>
        <fullName evidence="2">Inclusion body clearance protein IML2</fullName>
    </recommendedName>
    <alternativeName>
        <fullName evidence="3">Inclusion body clearance protein iml2</fullName>
    </alternativeName>
</protein>
<feature type="region of interest" description="Disordered" evidence="5">
    <location>
        <begin position="206"/>
        <end position="245"/>
    </location>
</feature>
<dbReference type="PANTHER" id="PTHR31859:SF1">
    <property type="entry name" value="TETRATRICOPEPTIDE REPEAT PROTEIN 39C"/>
    <property type="match status" value="1"/>
</dbReference>
<keyword evidence="6" id="KW-1133">Transmembrane helix</keyword>
<evidence type="ECO:0000313" key="7">
    <source>
        <dbReference type="EMBL" id="KAK3389240.1"/>
    </source>
</evidence>
<sequence length="819" mass="89361">MASLRAWFGKSSAAPSSKASSKVSSPVPSPAASTLAVNGYGNPKVSGGPVPSEASDIQDALESAALIMNDDIEGAEARLRLREDSSTFHALGLGVSTFMRSILGFEKDIMTEAATRLNETETRAWNDMKKAQKETGVAHDASEIYPPGAEFALVNAEAQLMGAVVGVMHESLTEAIKGFYKLRKAYVTLDGMMESEERYLSLLKSGGANPIEAPPRTRPSLSEDKMPGSFDDAEFAEFDDSHSPAEKAKVAADGESAGVTTAALSGTQTPTVVVAPAAAVETVEPISKTPSTAPAVADTTVLNEKLNGLAIAKDAPLSLQIPSSPNPSGAPSPSGSDLDMLNTAGAHRSLFTSTVDVFVHSGANMCFGILLLMISMVPPAFSRLLYIVGFKGDRDRGVRMLWQATKFANINGAMAALVLLQFYTDYLGFADILPSERDMEELKNTESDGADVEAVGYPKEKCVALLDEMRARYPDSRLWKLQEARQLANARKLDEAIDMLKSNSDSKMRQVTALNGFELSMNSLYVMNWPEMSKNFLRCITLNSWSHALYYYIAGCAEVEMYRDAFHRAATHAEGGQERSVAETEARTHKKLAEEYFRKAPTVAGKKRFMARQLPFELFVARKVQKLEERVKALSVELADAVGVSPAMEMIYLWNGSKRMPSLLLEKARGYVAWERCTTSAENIAKIKAEHDEVAIQILAESALLRQLGKTAEARALVEPLLAMDKSLYKGPTRDDYCPAAANYEMAALAWQDFCYADVSADTSVDIAEALRKEKADECQMYLDKVSKWEGFVLDARFGMRVKAGSESLRWLKSKKGWA</sequence>
<evidence type="ECO:0000256" key="1">
    <source>
        <dbReference type="ARBA" id="ARBA00011408"/>
    </source>
</evidence>
<dbReference type="Pfam" id="PF10300">
    <property type="entry name" value="Iml2-TPR_39"/>
    <property type="match status" value="1"/>
</dbReference>
<keyword evidence="8" id="KW-1185">Reference proteome</keyword>
<dbReference type="Proteomes" id="UP001285441">
    <property type="component" value="Unassembled WGS sequence"/>
</dbReference>
<feature type="compositionally biased region" description="Low complexity" evidence="5">
    <location>
        <begin position="10"/>
        <end position="32"/>
    </location>
</feature>
<name>A0AAE0NX48_9PEZI</name>
<evidence type="ECO:0000313" key="8">
    <source>
        <dbReference type="Proteomes" id="UP001285441"/>
    </source>
</evidence>
<feature type="transmembrane region" description="Helical" evidence="6">
    <location>
        <begin position="407"/>
        <end position="424"/>
    </location>
</feature>
<feature type="region of interest" description="Disordered" evidence="5">
    <location>
        <begin position="1"/>
        <end position="32"/>
    </location>
</feature>
<dbReference type="GO" id="GO:0005829">
    <property type="term" value="C:cytosol"/>
    <property type="evidence" value="ECO:0007669"/>
    <property type="project" value="TreeGrafter"/>
</dbReference>
<reference evidence="7" key="1">
    <citation type="journal article" date="2023" name="Mol. Phylogenet. Evol.">
        <title>Genome-scale phylogeny and comparative genomics of the fungal order Sordariales.</title>
        <authorList>
            <person name="Hensen N."/>
            <person name="Bonometti L."/>
            <person name="Westerberg I."/>
            <person name="Brannstrom I.O."/>
            <person name="Guillou S."/>
            <person name="Cros-Aarteil S."/>
            <person name="Calhoun S."/>
            <person name="Haridas S."/>
            <person name="Kuo A."/>
            <person name="Mondo S."/>
            <person name="Pangilinan J."/>
            <person name="Riley R."/>
            <person name="LaButti K."/>
            <person name="Andreopoulos B."/>
            <person name="Lipzen A."/>
            <person name="Chen C."/>
            <person name="Yan M."/>
            <person name="Daum C."/>
            <person name="Ng V."/>
            <person name="Clum A."/>
            <person name="Steindorff A."/>
            <person name="Ohm R.A."/>
            <person name="Martin F."/>
            <person name="Silar P."/>
            <person name="Natvig D.O."/>
            <person name="Lalanne C."/>
            <person name="Gautier V."/>
            <person name="Ament-Velasquez S.L."/>
            <person name="Kruys A."/>
            <person name="Hutchinson M.I."/>
            <person name="Powell A.J."/>
            <person name="Barry K."/>
            <person name="Miller A.N."/>
            <person name="Grigoriev I.V."/>
            <person name="Debuchy R."/>
            <person name="Gladieux P."/>
            <person name="Hiltunen Thoren M."/>
            <person name="Johannesson H."/>
        </authorList>
    </citation>
    <scope>NUCLEOTIDE SEQUENCE</scope>
    <source>
        <strain evidence="7">CBS 232.78</strain>
    </source>
</reference>
<evidence type="ECO:0000256" key="3">
    <source>
        <dbReference type="ARBA" id="ARBA00019539"/>
    </source>
</evidence>
<comment type="caution">
    <text evidence="7">The sequence shown here is derived from an EMBL/GenBank/DDBJ whole genome shotgun (WGS) entry which is preliminary data.</text>
</comment>
<dbReference type="GO" id="GO:0005634">
    <property type="term" value="C:nucleus"/>
    <property type="evidence" value="ECO:0007669"/>
    <property type="project" value="TreeGrafter"/>
</dbReference>
<evidence type="ECO:0000256" key="2">
    <source>
        <dbReference type="ARBA" id="ARBA00018424"/>
    </source>
</evidence>
<comment type="subunit">
    <text evidence="1">Interacts with lipid droplet proteins.</text>
</comment>
<feature type="transmembrane region" description="Helical" evidence="6">
    <location>
        <begin position="367"/>
        <end position="386"/>
    </location>
</feature>
<evidence type="ECO:0000256" key="6">
    <source>
        <dbReference type="SAM" id="Phobius"/>
    </source>
</evidence>
<dbReference type="EMBL" id="JAULSW010000002">
    <property type="protein sequence ID" value="KAK3389240.1"/>
    <property type="molecule type" value="Genomic_DNA"/>
</dbReference>
<gene>
    <name evidence="7" type="ORF">B0H63DRAFT_96131</name>
</gene>
<dbReference type="InterPro" id="IPR019412">
    <property type="entry name" value="IML2/TPR_39"/>
</dbReference>
<feature type="region of interest" description="Disordered" evidence="5">
    <location>
        <begin position="318"/>
        <end position="339"/>
    </location>
</feature>
<keyword evidence="6" id="KW-0472">Membrane</keyword>
<dbReference type="PANTHER" id="PTHR31859">
    <property type="entry name" value="TETRATRICOPEPTIDE REPEAT PROTEIN 39 FAMILY MEMBER"/>
    <property type="match status" value="1"/>
</dbReference>
<evidence type="ECO:0000256" key="5">
    <source>
        <dbReference type="SAM" id="MobiDB-lite"/>
    </source>
</evidence>
<reference evidence="7" key="2">
    <citation type="submission" date="2023-06" db="EMBL/GenBank/DDBJ databases">
        <authorList>
            <consortium name="Lawrence Berkeley National Laboratory"/>
            <person name="Haridas S."/>
            <person name="Hensen N."/>
            <person name="Bonometti L."/>
            <person name="Westerberg I."/>
            <person name="Brannstrom I.O."/>
            <person name="Guillou S."/>
            <person name="Cros-Aarteil S."/>
            <person name="Calhoun S."/>
            <person name="Kuo A."/>
            <person name="Mondo S."/>
            <person name="Pangilinan J."/>
            <person name="Riley R."/>
            <person name="LaButti K."/>
            <person name="Andreopoulos B."/>
            <person name="Lipzen A."/>
            <person name="Chen C."/>
            <person name="Yanf M."/>
            <person name="Daum C."/>
            <person name="Ng V."/>
            <person name="Clum A."/>
            <person name="Steindorff A."/>
            <person name="Ohm R."/>
            <person name="Martin F."/>
            <person name="Silar P."/>
            <person name="Natvig D."/>
            <person name="Lalanne C."/>
            <person name="Gautier V."/>
            <person name="Ament-velasquez S.L."/>
            <person name="Kruys A."/>
            <person name="Hutchinson M.I."/>
            <person name="Powell A.J."/>
            <person name="Barry K."/>
            <person name="Miller A.N."/>
            <person name="Grigoriev I.V."/>
            <person name="Debuchy R."/>
            <person name="Gladieux P."/>
            <person name="Thoren M.H."/>
            <person name="Johannesson H."/>
        </authorList>
    </citation>
    <scope>NUCLEOTIDE SEQUENCE</scope>
    <source>
        <strain evidence="7">CBS 232.78</strain>
    </source>
</reference>
<keyword evidence="6" id="KW-0812">Transmembrane</keyword>
<dbReference type="AlphaFoldDB" id="A0AAE0NX48"/>
<organism evidence="7 8">
    <name type="scientific">Podospora didyma</name>
    <dbReference type="NCBI Taxonomy" id="330526"/>
    <lineage>
        <taxon>Eukaryota</taxon>
        <taxon>Fungi</taxon>
        <taxon>Dikarya</taxon>
        <taxon>Ascomycota</taxon>
        <taxon>Pezizomycotina</taxon>
        <taxon>Sordariomycetes</taxon>
        <taxon>Sordariomycetidae</taxon>
        <taxon>Sordariales</taxon>
        <taxon>Podosporaceae</taxon>
        <taxon>Podospora</taxon>
    </lineage>
</organism>
<accession>A0AAE0NX48</accession>
<evidence type="ECO:0000256" key="4">
    <source>
        <dbReference type="ARBA" id="ARBA00043897"/>
    </source>
</evidence>
<proteinExistence type="predicted"/>
<comment type="function">
    <text evidence="4">Inclusion body (IB) resident protein that interacts strongly with lipid droplet (LD) proteins. Involved in LD-mediated IB clearing after protein folding stress, probably by enabling access to the IBs of an LD-stored soluble sterol derivative that acts as a chaperone in inclusion clearing.</text>
</comment>
<dbReference type="GO" id="GO:0005741">
    <property type="term" value="C:mitochondrial outer membrane"/>
    <property type="evidence" value="ECO:0007669"/>
    <property type="project" value="TreeGrafter"/>
</dbReference>